<evidence type="ECO:0000259" key="3">
    <source>
        <dbReference type="PROSITE" id="PS50102"/>
    </source>
</evidence>
<dbReference type="Gene3D" id="3.30.70.330">
    <property type="match status" value="1"/>
</dbReference>
<evidence type="ECO:0000256" key="2">
    <source>
        <dbReference type="SAM" id="MobiDB-lite"/>
    </source>
</evidence>
<dbReference type="CDD" id="cd12264">
    <property type="entry name" value="RRM_AKAP17A"/>
    <property type="match status" value="1"/>
</dbReference>
<name>A0A6I8MY92_ORNAN</name>
<reference evidence="4" key="2">
    <citation type="submission" date="2025-08" db="UniProtKB">
        <authorList>
            <consortium name="Ensembl"/>
        </authorList>
    </citation>
    <scope>IDENTIFICATION</scope>
    <source>
        <strain evidence="4">Glennie</strain>
    </source>
</reference>
<evidence type="ECO:0000313" key="4">
    <source>
        <dbReference type="Ensembl" id="ENSOANP00000033701.1"/>
    </source>
</evidence>
<dbReference type="GO" id="GO:0003723">
    <property type="term" value="F:RNA binding"/>
    <property type="evidence" value="ECO:0007669"/>
    <property type="project" value="UniProtKB-UniRule"/>
</dbReference>
<keyword evidence="5" id="KW-1185">Reference proteome</keyword>
<dbReference type="PANTHER" id="PTHR12484:SF1">
    <property type="entry name" value="A-KINASE ANCHOR PROTEIN 17B"/>
    <property type="match status" value="1"/>
</dbReference>
<feature type="domain" description="RRM" evidence="3">
    <location>
        <begin position="150"/>
        <end position="259"/>
    </location>
</feature>
<dbReference type="PANTHER" id="PTHR12484">
    <property type="entry name" value="B-LYMPHOCYTE ANTIGEN-RELATED"/>
    <property type="match status" value="1"/>
</dbReference>
<dbReference type="Pfam" id="PF25015">
    <property type="entry name" value="RBD_AKAP-17A"/>
    <property type="match status" value="1"/>
</dbReference>
<dbReference type="Proteomes" id="UP000002279">
    <property type="component" value="Chromosome 6"/>
</dbReference>
<dbReference type="InParanoid" id="A0A6I8MY92"/>
<feature type="compositionally biased region" description="Basic and acidic residues" evidence="2">
    <location>
        <begin position="672"/>
        <end position="684"/>
    </location>
</feature>
<dbReference type="InterPro" id="IPR012677">
    <property type="entry name" value="Nucleotide-bd_a/b_plait_sf"/>
</dbReference>
<proteinExistence type="predicted"/>
<accession>A0A6I8MY92</accession>
<dbReference type="InterPro" id="IPR000504">
    <property type="entry name" value="RRM_dom"/>
</dbReference>
<evidence type="ECO:0000313" key="5">
    <source>
        <dbReference type="Proteomes" id="UP000002279"/>
    </source>
</evidence>
<dbReference type="AlphaFoldDB" id="A0A6I8MY92"/>
<dbReference type="InterPro" id="IPR035979">
    <property type="entry name" value="RBD_domain_sf"/>
</dbReference>
<sequence length="839" mass="96290">MTITIVYDNSEAMELCAAQHLYLKPIAKLTINVMLPEDTEPARSFSNWEVLDQLKSLICPDQFTTVRVSKSTKDFIRFEGEAETKSLVQTLKAKLHGKLIKLSGLKNDLKVVATDAQVDFPSQQEWESFLSKNEAESDELPENSLAESPDSIYFEGLPCKWFAPKGSSGEKPCEDILRVVFESFGKIKNIDIPMLDPYREEMTGGSFGNFSFGGLQTFEAFIQYQEYTDFIKAMESLRGMKLMLKGDDGKALACNIKEFGQFNKQKVENTSIEAREGSVSERELKTLEKGQSNPSYLHQPELKKETRKCQCTKSDRISVYKKEQADLPASSYHLVKTFFNDATKEDSGQSLTSRHNHSYVSDLNSLQITINQDCKIIHSLKRKDCHVLDISHSPKLHEEGYCRKEKIYETEEFIHYLLNYYQTPRYPRICTDPMDTMSRSWWQRAVLDKGNGFQVNLKNQFRHHFTRVRIVQNLDKGDWTPEDHFRWKITIKESEPKLRENVKQSSIKGFTKGVKIDWTDSLRETVNEASYVNVNSYPFRNIQTGHDEDFRCIRKRNLSPPCQLTGSACELEDLLEEISSDSECFNEAFSGPDRGTERSYTEYVCYPEGTNCLMKEREGFFNCDENVARDQGSRFSHCTTCAKLKPGGLTKHCRHRLRESGKRSKNKQRCPGPERDTSENEGNPRKKPKKPPTEYFPDEGSYSDSDSSNPFKSLREKKNHGHTLNQKVQCKAFQEPMASSKSSDACPVQRFPQSTRGLWRAKYNKKDIGQLNRYGDWKDYLLSSGYCLNSFNKQGFSGAETLEKGDPNSSDPKYFDDCLAQESSFHDAKRSARKLKTEK</sequence>
<dbReference type="GeneTree" id="ENSGT00440000039314"/>
<keyword evidence="1" id="KW-0694">RNA-binding</keyword>
<dbReference type="Ensembl" id="ENSOANT00000061241.1">
    <property type="protein sequence ID" value="ENSOANP00000033701.1"/>
    <property type="gene ID" value="ENSOANG00000043778.1"/>
</dbReference>
<evidence type="ECO:0000256" key="1">
    <source>
        <dbReference type="PROSITE-ProRule" id="PRU00176"/>
    </source>
</evidence>
<reference evidence="4 5" key="1">
    <citation type="journal article" date="2008" name="Nature">
        <title>Genome analysis of the platypus reveals unique signatures of evolution.</title>
        <authorList>
            <person name="Warren W.C."/>
            <person name="Hillier L.W."/>
            <person name="Marshall Graves J.A."/>
            <person name="Birney E."/>
            <person name="Ponting C.P."/>
            <person name="Grutzner F."/>
            <person name="Belov K."/>
            <person name="Miller W."/>
            <person name="Clarke L."/>
            <person name="Chinwalla A.T."/>
            <person name="Yang S.P."/>
            <person name="Heger A."/>
            <person name="Locke D.P."/>
            <person name="Miethke P."/>
            <person name="Waters P.D."/>
            <person name="Veyrunes F."/>
            <person name="Fulton L."/>
            <person name="Fulton B."/>
            <person name="Graves T."/>
            <person name="Wallis J."/>
            <person name="Puente X.S."/>
            <person name="Lopez-Otin C."/>
            <person name="Ordonez G.R."/>
            <person name="Eichler E.E."/>
            <person name="Chen L."/>
            <person name="Cheng Z."/>
            <person name="Deakin J.E."/>
            <person name="Alsop A."/>
            <person name="Thompson K."/>
            <person name="Kirby P."/>
            <person name="Papenfuss A.T."/>
            <person name="Wakefield M.J."/>
            <person name="Olender T."/>
            <person name="Lancet D."/>
            <person name="Huttley G.A."/>
            <person name="Smit A.F."/>
            <person name="Pask A."/>
            <person name="Temple-Smith P."/>
            <person name="Batzer M.A."/>
            <person name="Walker J.A."/>
            <person name="Konkel M.K."/>
            <person name="Harris R.S."/>
            <person name="Whittington C.M."/>
            <person name="Wong E.S."/>
            <person name="Gemmell N.J."/>
            <person name="Buschiazzo E."/>
            <person name="Vargas Jentzsch I.M."/>
            <person name="Merkel A."/>
            <person name="Schmitz J."/>
            <person name="Zemann A."/>
            <person name="Churakov G."/>
            <person name="Kriegs J.O."/>
            <person name="Brosius J."/>
            <person name="Murchison E.P."/>
            <person name="Sachidanandam R."/>
            <person name="Smith C."/>
            <person name="Hannon G.J."/>
            <person name="Tsend-Ayush E."/>
            <person name="McMillan D."/>
            <person name="Attenborough R."/>
            <person name="Rens W."/>
            <person name="Ferguson-Smith M."/>
            <person name="Lefevre C.M."/>
            <person name="Sharp J.A."/>
            <person name="Nicholas K.R."/>
            <person name="Ray D.A."/>
            <person name="Kube M."/>
            <person name="Reinhardt R."/>
            <person name="Pringle T.H."/>
            <person name="Taylor J."/>
            <person name="Jones R.C."/>
            <person name="Nixon B."/>
            <person name="Dacheux J.L."/>
            <person name="Niwa H."/>
            <person name="Sekita Y."/>
            <person name="Huang X."/>
            <person name="Stark A."/>
            <person name="Kheradpour P."/>
            <person name="Kellis M."/>
            <person name="Flicek P."/>
            <person name="Chen Y."/>
            <person name="Webber C."/>
            <person name="Hardison R."/>
            <person name="Nelson J."/>
            <person name="Hallsworth-Pepin K."/>
            <person name="Delehaunty K."/>
            <person name="Markovic C."/>
            <person name="Minx P."/>
            <person name="Feng Y."/>
            <person name="Kremitzki C."/>
            <person name="Mitreva M."/>
            <person name="Glasscock J."/>
            <person name="Wylie T."/>
            <person name="Wohldmann P."/>
            <person name="Thiru P."/>
            <person name="Nhan M.N."/>
            <person name="Pohl C.S."/>
            <person name="Smith S.M."/>
            <person name="Hou S."/>
            <person name="Nefedov M."/>
            <person name="de Jong P.J."/>
            <person name="Renfree M.B."/>
            <person name="Mardis E.R."/>
            <person name="Wilson R.K."/>
        </authorList>
    </citation>
    <scope>NUCLEOTIDE SEQUENCE [LARGE SCALE GENOMIC DNA]</scope>
    <source>
        <strain evidence="4 5">Glennie</strain>
    </source>
</reference>
<protein>
    <recommendedName>
        <fullName evidence="3">RRM domain-containing protein</fullName>
    </recommendedName>
</protein>
<dbReference type="OMA" id="QEHIEYG"/>
<reference evidence="4" key="3">
    <citation type="submission" date="2025-09" db="UniProtKB">
        <authorList>
            <consortium name="Ensembl"/>
        </authorList>
    </citation>
    <scope>IDENTIFICATION</scope>
    <source>
        <strain evidence="4">Glennie</strain>
    </source>
</reference>
<dbReference type="Bgee" id="ENSOANG00000043778">
    <property type="expression patterns" value="Expressed in endometrium and 8 other cell types or tissues"/>
</dbReference>
<feature type="compositionally biased region" description="Basic residues" evidence="2">
    <location>
        <begin position="652"/>
        <end position="668"/>
    </location>
</feature>
<organism evidence="4 5">
    <name type="scientific">Ornithorhynchus anatinus</name>
    <name type="common">Duckbill platypus</name>
    <dbReference type="NCBI Taxonomy" id="9258"/>
    <lineage>
        <taxon>Eukaryota</taxon>
        <taxon>Metazoa</taxon>
        <taxon>Chordata</taxon>
        <taxon>Craniata</taxon>
        <taxon>Vertebrata</taxon>
        <taxon>Euteleostomi</taxon>
        <taxon>Mammalia</taxon>
        <taxon>Monotremata</taxon>
        <taxon>Ornithorhynchidae</taxon>
        <taxon>Ornithorhynchus</taxon>
    </lineage>
</organism>
<dbReference type="SUPFAM" id="SSF54928">
    <property type="entry name" value="RNA-binding domain, RBD"/>
    <property type="match status" value="1"/>
</dbReference>
<feature type="region of interest" description="Disordered" evidence="2">
    <location>
        <begin position="652"/>
        <end position="725"/>
    </location>
</feature>
<feature type="compositionally biased region" description="Polar residues" evidence="2">
    <location>
        <begin position="702"/>
        <end position="711"/>
    </location>
</feature>
<dbReference type="InterPro" id="IPR056852">
    <property type="entry name" value="AK17A/B"/>
</dbReference>
<dbReference type="PROSITE" id="PS50102">
    <property type="entry name" value="RRM"/>
    <property type="match status" value="1"/>
</dbReference>